<dbReference type="OrthoDB" id="973593at2"/>
<reference evidence="2 3" key="1">
    <citation type="submission" date="2016-11" db="EMBL/GenBank/DDBJ databases">
        <authorList>
            <person name="Jaros S."/>
            <person name="Januszkiewicz K."/>
            <person name="Wedrychowicz H."/>
        </authorList>
    </citation>
    <scope>NUCLEOTIDE SEQUENCE [LARGE SCALE GENOMIC DNA]</scope>
    <source>
        <strain evidence="2 3">CGMCC 1.6102</strain>
    </source>
</reference>
<keyword evidence="1" id="KW-0812">Transmembrane</keyword>
<dbReference type="PANTHER" id="PTHR12558">
    <property type="entry name" value="CELL DIVISION CYCLE 16,23,27"/>
    <property type="match status" value="1"/>
</dbReference>
<evidence type="ECO:0000313" key="2">
    <source>
        <dbReference type="EMBL" id="SHM46047.1"/>
    </source>
</evidence>
<gene>
    <name evidence="2" type="ORF">SAMN04488057_101525</name>
</gene>
<dbReference type="InterPro" id="IPR011990">
    <property type="entry name" value="TPR-like_helical_dom_sf"/>
</dbReference>
<dbReference type="PANTHER" id="PTHR12558:SF13">
    <property type="entry name" value="CELL DIVISION CYCLE PROTEIN 27 HOMOLOG"/>
    <property type="match status" value="1"/>
</dbReference>
<evidence type="ECO:0000313" key="3">
    <source>
        <dbReference type="Proteomes" id="UP000184513"/>
    </source>
</evidence>
<feature type="transmembrane region" description="Helical" evidence="1">
    <location>
        <begin position="167"/>
        <end position="188"/>
    </location>
</feature>
<feature type="transmembrane region" description="Helical" evidence="1">
    <location>
        <begin position="112"/>
        <end position="134"/>
    </location>
</feature>
<feature type="transmembrane region" description="Helical" evidence="1">
    <location>
        <begin position="88"/>
        <end position="107"/>
    </location>
</feature>
<dbReference type="EMBL" id="FRCY01000001">
    <property type="protein sequence ID" value="SHM46047.1"/>
    <property type="molecule type" value="Genomic_DNA"/>
</dbReference>
<feature type="transmembrane region" description="Helical" evidence="1">
    <location>
        <begin position="140"/>
        <end position="160"/>
    </location>
</feature>
<dbReference type="Proteomes" id="UP000184513">
    <property type="component" value="Unassembled WGS sequence"/>
</dbReference>
<name>A0A1M7J0S5_9BACT</name>
<keyword evidence="1" id="KW-0472">Membrane</keyword>
<keyword evidence="3" id="KW-1185">Reference proteome</keyword>
<organism evidence="2 3">
    <name type="scientific">Cyclobacterium lianum</name>
    <dbReference type="NCBI Taxonomy" id="388280"/>
    <lineage>
        <taxon>Bacteria</taxon>
        <taxon>Pseudomonadati</taxon>
        <taxon>Bacteroidota</taxon>
        <taxon>Cytophagia</taxon>
        <taxon>Cytophagales</taxon>
        <taxon>Cyclobacteriaceae</taxon>
        <taxon>Cyclobacterium</taxon>
    </lineage>
</organism>
<feature type="transmembrane region" description="Helical" evidence="1">
    <location>
        <begin position="238"/>
        <end position="258"/>
    </location>
</feature>
<dbReference type="Gene3D" id="1.25.40.10">
    <property type="entry name" value="Tetratricopeptide repeat domain"/>
    <property type="match status" value="1"/>
</dbReference>
<feature type="transmembrane region" description="Helical" evidence="1">
    <location>
        <begin position="337"/>
        <end position="355"/>
    </location>
</feature>
<feature type="transmembrane region" description="Helical" evidence="1">
    <location>
        <begin position="376"/>
        <end position="397"/>
    </location>
</feature>
<keyword evidence="1" id="KW-1133">Transmembrane helix</keyword>
<dbReference type="Pfam" id="PF14559">
    <property type="entry name" value="TPR_19"/>
    <property type="match status" value="1"/>
</dbReference>
<protein>
    <submittedName>
        <fullName evidence="2">Tetratricopeptide repeat-containing protein</fullName>
    </submittedName>
</protein>
<dbReference type="STRING" id="388280.SAMN04488057_101525"/>
<feature type="transmembrane region" description="Helical" evidence="1">
    <location>
        <begin position="9"/>
        <end position="32"/>
    </location>
</feature>
<feature type="transmembrane region" description="Helical" evidence="1">
    <location>
        <begin position="200"/>
        <end position="226"/>
    </location>
</feature>
<dbReference type="RefSeq" id="WP_073091370.1">
    <property type="nucleotide sequence ID" value="NZ_FRCY01000001.1"/>
</dbReference>
<feature type="transmembrane region" description="Helical" evidence="1">
    <location>
        <begin position="264"/>
        <end position="285"/>
    </location>
</feature>
<proteinExistence type="predicted"/>
<accession>A0A1M7J0S5</accession>
<sequence>MHQRQWEKIIFALLCLILLFAGVGILMVQWGMVQPSALFISTGLESVEVLLGNFFSGTGRLGQYTQNYLLFDRFVAGDIQLYPILNQWLGIFSWLLVLILATLLTLLKRNAFLLGAGLLVLLLTISGVNSLNIGGVGTNYGLVICLVTVLLPAALIHLFFENTSLGWRILIVMGAGLTGLGLLIYLARAPYPTVLFSENIFLMTMSMAAGFLIYTGQSMISGLYLILARLNQGVGIKIGWHFALLGTAYLALMGLMLLDITGSLNGWPLPPLELMLVLTGLVGYFDIHHKIRNSKQPYSFSWVGNLFYLTGFAICLLVVFKARLAFNTPMLDFVRHFFIYSQLGFGLLFFLYIWVNFSGIINSGTAIEKIVYKPPFFPYFHMRLGAVLSLLIFIVYADGIVAVQFSTSSTQLSADYYLAANRPVEATVLYENAFERYRRNQKALYASAQLYLDQNQPTLALNTLMRSFEENPQVRDIILLSELLEKRDRINEAIYYLEEGLKYYPSNAYLANNLGLIYHQMKRPDDALEVLGRMNGQTASQRLNRLGIKIMHGKGLEEGDEEAATLKEMVNLTAHANVMGKKTAIELPVDSISQVQDPVNRAMLRNHFTAMETGVAAGRFLEMVDTLLNDQNLLLSHEESVRESGLVLAYRAGRINELLRRLNGMAFRFKRNAGYYHAFAGYVFAREGDFKKAAASWNQAAFSGFARFTPAHLPYLYFGGMQDQALFVSGTQGVDFPEWMRFDDGQQLIGNDTVKFYQILADLPEMLGKELMPALNELESESHRAFLAKEMILKKGHWFEPEQLDALLDLASAQEFLVVDSDYLSAYVRQVKGLETTNGAQWSADPHNAYLTPMVLAAANDLADDEKRYALLQEASQFNKDPLLWIELVRYSRIIGMDQYASSNLAMMAEWIAPEDLLELQLENF</sequence>
<evidence type="ECO:0000256" key="1">
    <source>
        <dbReference type="SAM" id="Phobius"/>
    </source>
</evidence>
<dbReference type="AlphaFoldDB" id="A0A1M7J0S5"/>
<dbReference type="SUPFAM" id="SSF48452">
    <property type="entry name" value="TPR-like"/>
    <property type="match status" value="1"/>
</dbReference>
<feature type="transmembrane region" description="Helical" evidence="1">
    <location>
        <begin position="306"/>
        <end position="325"/>
    </location>
</feature>